<dbReference type="EMBL" id="RBED01000092">
    <property type="protein sequence ID" value="RNL55454.1"/>
    <property type="molecule type" value="Genomic_DNA"/>
</dbReference>
<keyword evidence="6" id="KW-1185">Reference proteome</keyword>
<dbReference type="Pfam" id="PF13191">
    <property type="entry name" value="AAA_16"/>
    <property type="match status" value="1"/>
</dbReference>
<dbReference type="GO" id="GO:0003677">
    <property type="term" value="F:DNA binding"/>
    <property type="evidence" value="ECO:0007669"/>
    <property type="project" value="UniProtKB-KW"/>
</dbReference>
<dbReference type="InterPro" id="IPR016032">
    <property type="entry name" value="Sig_transdc_resp-reg_C-effctor"/>
</dbReference>
<dbReference type="Proteomes" id="UP000273807">
    <property type="component" value="Unassembled WGS sequence"/>
</dbReference>
<accession>A0A3N0BZM7</accession>
<dbReference type="InterPro" id="IPR003593">
    <property type="entry name" value="AAA+_ATPase"/>
</dbReference>
<dbReference type="RefSeq" id="WP_123255259.1">
    <property type="nucleotide sequence ID" value="NZ_RBED01000092.1"/>
</dbReference>
<comment type="caution">
    <text evidence="5">The sequence shown here is derived from an EMBL/GenBank/DDBJ whole genome shotgun (WGS) entry which is preliminary data.</text>
</comment>
<dbReference type="InterPro" id="IPR027417">
    <property type="entry name" value="P-loop_NTPase"/>
</dbReference>
<dbReference type="PRINTS" id="PR00038">
    <property type="entry name" value="HTHLUXR"/>
</dbReference>
<dbReference type="OrthoDB" id="3197423at2"/>
<dbReference type="CDD" id="cd06170">
    <property type="entry name" value="LuxR_C_like"/>
    <property type="match status" value="1"/>
</dbReference>
<dbReference type="SUPFAM" id="SSF52540">
    <property type="entry name" value="P-loop containing nucleoside triphosphate hydrolases"/>
    <property type="match status" value="1"/>
</dbReference>
<dbReference type="Pfam" id="PF00196">
    <property type="entry name" value="GerE"/>
    <property type="match status" value="1"/>
</dbReference>
<reference evidence="5 6" key="1">
    <citation type="submission" date="2018-10" db="EMBL/GenBank/DDBJ databases">
        <title>Genome sequencing of Arthrobacter oryzae TNB02.</title>
        <authorList>
            <person name="Cho Y.-J."/>
            <person name="Cho A."/>
            <person name="Kim O.-S."/>
        </authorList>
    </citation>
    <scope>NUCLEOTIDE SEQUENCE [LARGE SCALE GENOMIC DNA]</scope>
    <source>
        <strain evidence="5 6">TNB02</strain>
    </source>
</reference>
<dbReference type="Gene3D" id="1.10.10.10">
    <property type="entry name" value="Winged helix-like DNA-binding domain superfamily/Winged helix DNA-binding domain"/>
    <property type="match status" value="1"/>
</dbReference>
<dbReference type="InterPro" id="IPR041664">
    <property type="entry name" value="AAA_16"/>
</dbReference>
<evidence type="ECO:0000313" key="5">
    <source>
        <dbReference type="EMBL" id="RNL55454.1"/>
    </source>
</evidence>
<gene>
    <name evidence="5" type="ORF">D7003_09740</name>
</gene>
<dbReference type="AlphaFoldDB" id="A0A3N0BZM7"/>
<dbReference type="Gene3D" id="3.40.50.300">
    <property type="entry name" value="P-loop containing nucleotide triphosphate hydrolases"/>
    <property type="match status" value="1"/>
</dbReference>
<dbReference type="InterPro" id="IPR000792">
    <property type="entry name" value="Tscrpt_reg_LuxR_C"/>
</dbReference>
<dbReference type="InterPro" id="IPR036388">
    <property type="entry name" value="WH-like_DNA-bd_sf"/>
</dbReference>
<keyword evidence="3" id="KW-0804">Transcription</keyword>
<keyword evidence="2" id="KW-0238">DNA-binding</keyword>
<dbReference type="PANTHER" id="PTHR44688">
    <property type="entry name" value="DNA-BINDING TRANSCRIPTIONAL ACTIVATOR DEVR_DOSR"/>
    <property type="match status" value="1"/>
</dbReference>
<name>A0A3N0BZM7_9MICC</name>
<dbReference type="PANTHER" id="PTHR44688:SF16">
    <property type="entry name" value="DNA-BINDING TRANSCRIPTIONAL ACTIVATOR DEVR_DOSR"/>
    <property type="match status" value="1"/>
</dbReference>
<dbReference type="SMART" id="SM00382">
    <property type="entry name" value="AAA"/>
    <property type="match status" value="1"/>
</dbReference>
<dbReference type="SMART" id="SM00421">
    <property type="entry name" value="HTH_LUXR"/>
    <property type="match status" value="1"/>
</dbReference>
<evidence type="ECO:0000259" key="4">
    <source>
        <dbReference type="PROSITE" id="PS50043"/>
    </source>
</evidence>
<proteinExistence type="predicted"/>
<sequence>MASSNAGDSSSGCVTGRKDEVSSAATALQGGSHVGVFVLGDSGIGKSTLIEAIVSSLGPEISPIRIHGSPALAKVPYGVLGPFIVGLPVQEATSQLAVLRTLWARLEEEKRAAQKPLLLIVDDAHDLDEPTAGILAELAAAGWAKLLVGAAARPGLPEPLLQLWFEGIAERYDLRPLTLPQATEMLEGRLGSQVLPNVAEVLWEASGGNPLLLIGLIDDARSEGTLLQRNGVWLLTRHLNSHGQRLSDVVRRQMLRRTPAERQALNLIALAEPVARELIDAVVGENVVAALIELELVRATDPDRPEVRLWHGIYGDALRTLISPARSLQLRQSLLPLMDSEPTSDEGLLRHVSWSLDCGVAVEDRQLLRAAGVGSRLREDDVARRAAALVQDPELQIEARAVIARTYYNNSDYLAARDILEADFGRGNKVSDLLAGSLLWAAVLWALGHTPAEIMNRADRLLQAGERLARASPEDAVGILASTRERWDTMQSLVLALAGEFSDHNSAADGPTDPESSPANGTRTAFLLCLEAERLLTQGKPLSAHAVLSKALTAVAPDDDESDFVVDFVLVRSAAAAIHAGDWRWAENLVAESAVRSGPGMISFGAGVHADRGIILLYQGRAAESLNALSAALEAFRLADPQHLFSVTAAMAFAAAAEVGARDKAAQFLADYESATTNLSHYARALSAMAVIYGKARLGSYPGAAAELSALGRPDPTVNTAGLELDALAFCLALGDHGAAARLLELAPGLEGRRAAAISAYAGAIMTDQAADHLEAAKSCEDAELWGFAALAYDAASHCYRVVGDTLRERVASTHRKRCLARADKPAGQEAAEPDETLSILTRRERDIVGLAVQGLSDRQIATDLHVSVRTVEGHLYRSYAKLGVKGRDELPEIAEG</sequence>
<evidence type="ECO:0000256" key="3">
    <source>
        <dbReference type="ARBA" id="ARBA00023163"/>
    </source>
</evidence>
<dbReference type="GO" id="GO:0006355">
    <property type="term" value="P:regulation of DNA-templated transcription"/>
    <property type="evidence" value="ECO:0007669"/>
    <property type="project" value="InterPro"/>
</dbReference>
<keyword evidence="1" id="KW-0805">Transcription regulation</keyword>
<feature type="domain" description="HTH luxR-type" evidence="4">
    <location>
        <begin position="834"/>
        <end position="897"/>
    </location>
</feature>
<dbReference type="SUPFAM" id="SSF46894">
    <property type="entry name" value="C-terminal effector domain of the bipartite response regulators"/>
    <property type="match status" value="1"/>
</dbReference>
<evidence type="ECO:0000256" key="1">
    <source>
        <dbReference type="ARBA" id="ARBA00023015"/>
    </source>
</evidence>
<evidence type="ECO:0000313" key="6">
    <source>
        <dbReference type="Proteomes" id="UP000273807"/>
    </source>
</evidence>
<dbReference type="PROSITE" id="PS50043">
    <property type="entry name" value="HTH_LUXR_2"/>
    <property type="match status" value="1"/>
</dbReference>
<organism evidence="5 6">
    <name type="scientific">Arthrobacter oryzae</name>
    <dbReference type="NCBI Taxonomy" id="409290"/>
    <lineage>
        <taxon>Bacteria</taxon>
        <taxon>Bacillati</taxon>
        <taxon>Actinomycetota</taxon>
        <taxon>Actinomycetes</taxon>
        <taxon>Micrococcales</taxon>
        <taxon>Micrococcaceae</taxon>
        <taxon>Arthrobacter</taxon>
    </lineage>
</organism>
<protein>
    <submittedName>
        <fullName evidence="5">Helix-turn-helix transcriptional regulator</fullName>
    </submittedName>
</protein>
<evidence type="ECO:0000256" key="2">
    <source>
        <dbReference type="ARBA" id="ARBA00023125"/>
    </source>
</evidence>